<dbReference type="InterPro" id="IPR002885">
    <property type="entry name" value="PPR_rpt"/>
</dbReference>
<dbReference type="EMBL" id="JAVXUP010004014">
    <property type="protein sequence ID" value="KAK2997733.1"/>
    <property type="molecule type" value="Genomic_DNA"/>
</dbReference>
<protein>
    <recommendedName>
        <fullName evidence="7">Pentatricopeptide repeat-containing protein</fullName>
    </recommendedName>
</protein>
<dbReference type="Proteomes" id="UP001188597">
    <property type="component" value="Unassembled WGS sequence"/>
</dbReference>
<comment type="similarity">
    <text evidence="1">Belongs to the PPR family. P subfamily.</text>
</comment>
<evidence type="ECO:0000256" key="2">
    <source>
        <dbReference type="ARBA" id="ARBA00022737"/>
    </source>
</evidence>
<proteinExistence type="inferred from homology"/>
<dbReference type="PANTHER" id="PTHR46128">
    <property type="entry name" value="MITOCHONDRIAL GROUP I INTRON SPLICING FACTOR CCM1"/>
    <property type="match status" value="1"/>
</dbReference>
<evidence type="ECO:0000256" key="3">
    <source>
        <dbReference type="PROSITE-ProRule" id="PRU00708"/>
    </source>
</evidence>
<dbReference type="PROSITE" id="PS51375">
    <property type="entry name" value="PPR"/>
    <property type="match status" value="3"/>
</dbReference>
<sequence length="170" mass="19199">MQLVGITPNVNTYNCLIKGYCDVHRVEDAMELISEMPFKGCSPDKVSYYTVMGFLCKEKRIEQVRELMEKMVKDSNLLPDQVTYNNLIHMLSKQGHGEEAIGFLREAEERGLRVDKVGYSAIVHSFCEAGNIARAKELVNEMFSKGCIPDVVTYTTVVNGVLSHREDRSS</sequence>
<dbReference type="Gene3D" id="1.25.40.10">
    <property type="entry name" value="Tetratricopeptide repeat domain"/>
    <property type="match status" value="2"/>
</dbReference>
<feature type="repeat" description="PPR" evidence="3">
    <location>
        <begin position="115"/>
        <end position="149"/>
    </location>
</feature>
<dbReference type="InterPro" id="IPR050872">
    <property type="entry name" value="PPR_P_subfamily"/>
</dbReference>
<comment type="caution">
    <text evidence="4">The sequence shown here is derived from an EMBL/GenBank/DDBJ whole genome shotgun (WGS) entry which is preliminary data.</text>
</comment>
<evidence type="ECO:0000313" key="6">
    <source>
        <dbReference type="Proteomes" id="UP001188597"/>
    </source>
</evidence>
<organism evidence="4 6">
    <name type="scientific">Escallonia herrerae</name>
    <dbReference type="NCBI Taxonomy" id="1293975"/>
    <lineage>
        <taxon>Eukaryota</taxon>
        <taxon>Viridiplantae</taxon>
        <taxon>Streptophyta</taxon>
        <taxon>Embryophyta</taxon>
        <taxon>Tracheophyta</taxon>
        <taxon>Spermatophyta</taxon>
        <taxon>Magnoliopsida</taxon>
        <taxon>eudicotyledons</taxon>
        <taxon>Gunneridae</taxon>
        <taxon>Pentapetalae</taxon>
        <taxon>asterids</taxon>
        <taxon>campanulids</taxon>
        <taxon>Escalloniales</taxon>
        <taxon>Escalloniaceae</taxon>
        <taxon>Escallonia</taxon>
    </lineage>
</organism>
<dbReference type="InterPro" id="IPR011990">
    <property type="entry name" value="TPR-like_helical_dom_sf"/>
</dbReference>
<dbReference type="Pfam" id="PF13041">
    <property type="entry name" value="PPR_2"/>
    <property type="match status" value="2"/>
</dbReference>
<keyword evidence="2" id="KW-0677">Repeat</keyword>
<evidence type="ECO:0000313" key="5">
    <source>
        <dbReference type="EMBL" id="KAK3016200.1"/>
    </source>
</evidence>
<accession>A0AA89ABZ0</accession>
<reference evidence="4" key="1">
    <citation type="submission" date="2022-12" db="EMBL/GenBank/DDBJ databases">
        <title>Draft genome assemblies for two species of Escallonia (Escalloniales).</title>
        <authorList>
            <person name="Chanderbali A."/>
            <person name="Dervinis C."/>
            <person name="Anghel I."/>
            <person name="Soltis D."/>
            <person name="Soltis P."/>
            <person name="Zapata F."/>
        </authorList>
    </citation>
    <scope>NUCLEOTIDE SEQUENCE</scope>
    <source>
        <strain evidence="4">UCBG64.0493</strain>
        <tissue evidence="4">Leaf</tissue>
    </source>
</reference>
<dbReference type="Pfam" id="PF01535">
    <property type="entry name" value="PPR"/>
    <property type="match status" value="1"/>
</dbReference>
<name>A0AA89ABZ0_9ASTE</name>
<dbReference type="PANTHER" id="PTHR46128:SF211">
    <property type="entry name" value="PENTACOTRIPEPTIDE-REPEAT REGION OF PRORP DOMAIN-CONTAINING PROTEIN"/>
    <property type="match status" value="1"/>
</dbReference>
<dbReference type="NCBIfam" id="TIGR00756">
    <property type="entry name" value="PPR"/>
    <property type="match status" value="4"/>
</dbReference>
<dbReference type="AlphaFoldDB" id="A0AA89ABZ0"/>
<feature type="repeat" description="PPR" evidence="3">
    <location>
        <begin position="9"/>
        <end position="43"/>
    </location>
</feature>
<gene>
    <name evidence="5" type="ORF">RJ639_006033</name>
    <name evidence="4" type="ORF">RJ639_024761</name>
</gene>
<evidence type="ECO:0008006" key="7">
    <source>
        <dbReference type="Google" id="ProtNLM"/>
    </source>
</evidence>
<evidence type="ECO:0000313" key="4">
    <source>
        <dbReference type="EMBL" id="KAK2997733.1"/>
    </source>
</evidence>
<feature type="repeat" description="PPR" evidence="3">
    <location>
        <begin position="80"/>
        <end position="114"/>
    </location>
</feature>
<keyword evidence="6" id="KW-1185">Reference proteome</keyword>
<dbReference type="EMBL" id="JAVXUP010001081">
    <property type="protein sequence ID" value="KAK3016200.1"/>
    <property type="molecule type" value="Genomic_DNA"/>
</dbReference>
<evidence type="ECO:0000256" key="1">
    <source>
        <dbReference type="ARBA" id="ARBA00007626"/>
    </source>
</evidence>